<keyword evidence="4 11" id="KW-0337">GPI-anchor biosynthesis</keyword>
<comment type="pathway">
    <text evidence="2 11">Glycolipid biosynthesis; glycosylphosphatidylinositol-anchor biosynthesis.</text>
</comment>
<evidence type="ECO:0000313" key="12">
    <source>
        <dbReference type="EMBL" id="GMT28453.1"/>
    </source>
</evidence>
<evidence type="ECO:0000256" key="9">
    <source>
        <dbReference type="ARBA" id="ARBA00022989"/>
    </source>
</evidence>
<dbReference type="AlphaFoldDB" id="A0AAV5WDM5"/>
<organism evidence="12 13">
    <name type="scientific">Pristionchus fissidentatus</name>
    <dbReference type="NCBI Taxonomy" id="1538716"/>
    <lineage>
        <taxon>Eukaryota</taxon>
        <taxon>Metazoa</taxon>
        <taxon>Ecdysozoa</taxon>
        <taxon>Nematoda</taxon>
        <taxon>Chromadorea</taxon>
        <taxon>Rhabditida</taxon>
        <taxon>Rhabditina</taxon>
        <taxon>Diplogasteromorpha</taxon>
        <taxon>Diplogasteroidea</taxon>
        <taxon>Neodiplogasteridae</taxon>
        <taxon>Pristionchus</taxon>
    </lineage>
</organism>
<evidence type="ECO:0000256" key="7">
    <source>
        <dbReference type="ARBA" id="ARBA00022692"/>
    </source>
</evidence>
<reference evidence="12" key="1">
    <citation type="submission" date="2023-10" db="EMBL/GenBank/DDBJ databases">
        <title>Genome assembly of Pristionchus species.</title>
        <authorList>
            <person name="Yoshida K."/>
            <person name="Sommer R.J."/>
        </authorList>
    </citation>
    <scope>NUCLEOTIDE SEQUENCE</scope>
    <source>
        <strain evidence="12">RS5133</strain>
    </source>
</reference>
<keyword evidence="7 11" id="KW-0812">Transmembrane</keyword>
<feature type="transmembrane region" description="Helical" evidence="11">
    <location>
        <begin position="404"/>
        <end position="421"/>
    </location>
</feature>
<keyword evidence="13" id="KW-1185">Reference proteome</keyword>
<sequence length="499" mass="56799">MFPGLSLCRIQHRISSQMSVSTTCTRDSADLTSQCKLKQKAIKTLVLHVISSRFVLFLVQLIFNSFDFSTDAFKGIEEPDDSVFRLLRGFVRWDSIQFLHIARHGYVYEHSLAFFPLFPTLLRTGADVISIISSGVFSPSSNVILSGFFLNHVCFLISSLLIYSISSTITSSKKIASISVLLFSINPASIFFSSLYTESLYCCLTLLGIYVLISSSSFYIRLPLVTILFSAALLTRSNGLLNIGYVLFYEGLRSIRGQRNDRIVKQILNIGWYLARVSVVIIFVILSLRVHSVRQTNQYCTESKIALPESVAAFGIKENLTIIGTAVPWCSQFSIIYPPFFSSIQDRYWDVSLFGYWKIQKLPCFLMAAPVIIFTIYCTIRVLNRLLRNGVNWFIDSYGDSLPYALHSIALLIPALLIYNVEVYTRIIFSSSPFLYIELARILDENTPNIRVEHLAKPTIFPFVSYLLYRRDICCVISAYFFLFYFMGTVMHTSFLPFT</sequence>
<name>A0AAV5WDM5_9BILA</name>
<feature type="transmembrane region" description="Helical" evidence="11">
    <location>
        <begin position="175"/>
        <end position="192"/>
    </location>
</feature>
<evidence type="ECO:0000256" key="4">
    <source>
        <dbReference type="ARBA" id="ARBA00022502"/>
    </source>
</evidence>
<dbReference type="GO" id="GO:0006506">
    <property type="term" value="P:GPI anchor biosynthetic process"/>
    <property type="evidence" value="ECO:0007669"/>
    <property type="project" value="UniProtKB-KW"/>
</dbReference>
<evidence type="ECO:0000256" key="8">
    <source>
        <dbReference type="ARBA" id="ARBA00022824"/>
    </source>
</evidence>
<evidence type="ECO:0000256" key="1">
    <source>
        <dbReference type="ARBA" id="ARBA00004477"/>
    </source>
</evidence>
<keyword evidence="8 11" id="KW-0256">Endoplasmic reticulum</keyword>
<feature type="transmembrane region" description="Helical" evidence="11">
    <location>
        <begin position="227"/>
        <end position="247"/>
    </location>
</feature>
<dbReference type="GO" id="GO:0031501">
    <property type="term" value="C:mannosyltransferase complex"/>
    <property type="evidence" value="ECO:0007669"/>
    <property type="project" value="TreeGrafter"/>
</dbReference>
<gene>
    <name evidence="12" type="ORF">PFISCL1PPCAC_19750</name>
</gene>
<dbReference type="Proteomes" id="UP001432322">
    <property type="component" value="Unassembled WGS sequence"/>
</dbReference>
<dbReference type="EC" id="2.4.1.-" evidence="11"/>
<evidence type="ECO:0000256" key="3">
    <source>
        <dbReference type="ARBA" id="ARBA00008698"/>
    </source>
</evidence>
<evidence type="ECO:0000256" key="11">
    <source>
        <dbReference type="RuleBase" id="RU363112"/>
    </source>
</evidence>
<feature type="transmembrane region" description="Helical" evidence="11">
    <location>
        <begin position="473"/>
        <end position="495"/>
    </location>
</feature>
<dbReference type="PANTHER" id="PTHR12468:SF2">
    <property type="entry name" value="GPI MANNOSYLTRANSFERASE 2"/>
    <property type="match status" value="1"/>
</dbReference>
<dbReference type="EMBL" id="BTSY01000005">
    <property type="protein sequence ID" value="GMT28453.1"/>
    <property type="molecule type" value="Genomic_DNA"/>
</dbReference>
<feature type="transmembrane region" description="Helical" evidence="11">
    <location>
        <begin position="364"/>
        <end position="384"/>
    </location>
</feature>
<comment type="function">
    <text evidence="11">Mannosyltransferase involved in glycosylphosphatidylinositol-anchor biosynthesis.</text>
</comment>
<feature type="transmembrane region" description="Helical" evidence="11">
    <location>
        <begin position="267"/>
        <end position="288"/>
    </location>
</feature>
<dbReference type="GO" id="GO:0000009">
    <property type="term" value="F:alpha-1,6-mannosyltransferase activity"/>
    <property type="evidence" value="ECO:0007669"/>
    <property type="project" value="InterPro"/>
</dbReference>
<keyword evidence="6 11" id="KW-0808">Transferase</keyword>
<keyword evidence="10 11" id="KW-0472">Membrane</keyword>
<keyword evidence="5 11" id="KW-0328">Glycosyltransferase</keyword>
<protein>
    <recommendedName>
        <fullName evidence="11">GPI mannosyltransferase 2</fullName>
        <ecNumber evidence="11">2.4.1.-</ecNumber>
    </recommendedName>
</protein>
<dbReference type="GO" id="GO:0004376">
    <property type="term" value="F:GPI mannosyltransferase activity"/>
    <property type="evidence" value="ECO:0007669"/>
    <property type="project" value="InterPro"/>
</dbReference>
<evidence type="ECO:0000256" key="10">
    <source>
        <dbReference type="ARBA" id="ARBA00023136"/>
    </source>
</evidence>
<dbReference type="PANTHER" id="PTHR12468">
    <property type="entry name" value="GPI MANNOSYLTRANSFERASE 2"/>
    <property type="match status" value="1"/>
</dbReference>
<dbReference type="InterPro" id="IPR007315">
    <property type="entry name" value="PIG-V/Gpi18"/>
</dbReference>
<feature type="transmembrane region" description="Helical" evidence="11">
    <location>
        <begin position="198"/>
        <end position="220"/>
    </location>
</feature>
<comment type="similarity">
    <text evidence="3 11">Belongs to the PIGV family.</text>
</comment>
<comment type="subcellular location">
    <subcellularLocation>
        <location evidence="1 11">Endoplasmic reticulum membrane</location>
        <topology evidence="1 11">Multi-pass membrane protein</topology>
    </subcellularLocation>
</comment>
<accession>A0AAV5WDM5</accession>
<comment type="caution">
    <text evidence="12">The sequence shown here is derived from an EMBL/GenBank/DDBJ whole genome shotgun (WGS) entry which is preliminary data.</text>
</comment>
<evidence type="ECO:0000313" key="13">
    <source>
        <dbReference type="Proteomes" id="UP001432322"/>
    </source>
</evidence>
<evidence type="ECO:0000256" key="2">
    <source>
        <dbReference type="ARBA" id="ARBA00004687"/>
    </source>
</evidence>
<keyword evidence="9 11" id="KW-1133">Transmembrane helix</keyword>
<proteinExistence type="inferred from homology"/>
<evidence type="ECO:0000256" key="6">
    <source>
        <dbReference type="ARBA" id="ARBA00022679"/>
    </source>
</evidence>
<feature type="transmembrane region" description="Helical" evidence="11">
    <location>
        <begin position="45"/>
        <end position="63"/>
    </location>
</feature>
<dbReference type="GO" id="GO:0005789">
    <property type="term" value="C:endoplasmic reticulum membrane"/>
    <property type="evidence" value="ECO:0007669"/>
    <property type="project" value="UniProtKB-SubCell"/>
</dbReference>
<evidence type="ECO:0000256" key="5">
    <source>
        <dbReference type="ARBA" id="ARBA00022676"/>
    </source>
</evidence>
<dbReference type="Pfam" id="PF04188">
    <property type="entry name" value="Mannosyl_trans2"/>
    <property type="match status" value="1"/>
</dbReference>
<feature type="transmembrane region" description="Helical" evidence="11">
    <location>
        <begin position="143"/>
        <end position="163"/>
    </location>
</feature>